<keyword evidence="2" id="KW-0472">Membrane</keyword>
<feature type="transmembrane region" description="Helical" evidence="2">
    <location>
        <begin position="27"/>
        <end position="47"/>
    </location>
</feature>
<feature type="compositionally biased region" description="Low complexity" evidence="1">
    <location>
        <begin position="77"/>
        <end position="95"/>
    </location>
</feature>
<reference evidence="3 4" key="1">
    <citation type="submission" date="2022-06" db="EMBL/GenBank/DDBJ databases">
        <title>Genomic Encyclopedia of Archaeal and Bacterial Type Strains, Phase II (KMG-II): from individual species to whole genera.</title>
        <authorList>
            <person name="Goeker M."/>
        </authorList>
    </citation>
    <scope>NUCLEOTIDE SEQUENCE [LARGE SCALE GENOMIC DNA]</scope>
    <source>
        <strain evidence="3 4">DSM 45037</strain>
    </source>
</reference>
<name>A0ABT1GZL7_9NOCA</name>
<proteinExistence type="predicted"/>
<evidence type="ECO:0000313" key="3">
    <source>
        <dbReference type="EMBL" id="MCP2160445.1"/>
    </source>
</evidence>
<sequence>MIAAGVIASAPVVDVLARDADGPEFGKASPLGLLIVLVLLVATVFLIRSMSRHLKKLPADFDRDDPVADQAADEGTDAPGVPDVGPGDGSDSTTGRRPHTE</sequence>
<keyword evidence="2" id="KW-1133">Transmembrane helix</keyword>
<gene>
    <name evidence="3" type="ORF">LX12_001632</name>
</gene>
<keyword evidence="4" id="KW-1185">Reference proteome</keyword>
<organism evidence="3 4">
    <name type="scientific">Williamsia serinedens</name>
    <dbReference type="NCBI Taxonomy" id="391736"/>
    <lineage>
        <taxon>Bacteria</taxon>
        <taxon>Bacillati</taxon>
        <taxon>Actinomycetota</taxon>
        <taxon>Actinomycetes</taxon>
        <taxon>Mycobacteriales</taxon>
        <taxon>Nocardiaceae</taxon>
        <taxon>Williamsia</taxon>
    </lineage>
</organism>
<accession>A0ABT1GZL7</accession>
<evidence type="ECO:0000256" key="2">
    <source>
        <dbReference type="SAM" id="Phobius"/>
    </source>
</evidence>
<comment type="caution">
    <text evidence="3">The sequence shown here is derived from an EMBL/GenBank/DDBJ whole genome shotgun (WGS) entry which is preliminary data.</text>
</comment>
<dbReference type="EMBL" id="JAMTCG010000003">
    <property type="protein sequence ID" value="MCP2160445.1"/>
    <property type="molecule type" value="Genomic_DNA"/>
</dbReference>
<evidence type="ECO:0000313" key="4">
    <source>
        <dbReference type="Proteomes" id="UP001205740"/>
    </source>
</evidence>
<feature type="region of interest" description="Disordered" evidence="1">
    <location>
        <begin position="58"/>
        <end position="101"/>
    </location>
</feature>
<keyword evidence="2" id="KW-0812">Transmembrane</keyword>
<evidence type="ECO:0000256" key="1">
    <source>
        <dbReference type="SAM" id="MobiDB-lite"/>
    </source>
</evidence>
<evidence type="ECO:0008006" key="5">
    <source>
        <dbReference type="Google" id="ProtNLM"/>
    </source>
</evidence>
<protein>
    <recommendedName>
        <fullName evidence="5">Secreted protein</fullName>
    </recommendedName>
</protein>
<dbReference type="Proteomes" id="UP001205740">
    <property type="component" value="Unassembled WGS sequence"/>
</dbReference>